<comment type="caution">
    <text evidence="1">The sequence shown here is derived from an EMBL/GenBank/DDBJ whole genome shotgun (WGS) entry which is preliminary data.</text>
</comment>
<dbReference type="Proteomes" id="UP000601736">
    <property type="component" value="Unassembled WGS sequence"/>
</dbReference>
<proteinExistence type="predicted"/>
<gene>
    <name evidence="1" type="ORF">NMYAN_100002</name>
</gene>
<evidence type="ECO:0000313" key="2">
    <source>
        <dbReference type="Proteomes" id="UP000601736"/>
    </source>
</evidence>
<organism evidence="1 2">
    <name type="scientific">Nitrosomonas nitrosa</name>
    <dbReference type="NCBI Taxonomy" id="52442"/>
    <lineage>
        <taxon>Bacteria</taxon>
        <taxon>Pseudomonadati</taxon>
        <taxon>Pseudomonadota</taxon>
        <taxon>Betaproteobacteria</taxon>
        <taxon>Nitrosomonadales</taxon>
        <taxon>Nitrosomonadaceae</taxon>
        <taxon>Nitrosomonas</taxon>
    </lineage>
</organism>
<name>A0A8H9D893_9PROT</name>
<sequence length="51" mass="5493">MSSNTTSSLARYKLEKVIVVTTSSHNPRRDINGSQSTVSFIAQHAFSGAIP</sequence>
<evidence type="ECO:0000313" key="1">
    <source>
        <dbReference type="EMBL" id="CAE6489267.1"/>
    </source>
</evidence>
<reference evidence="1" key="1">
    <citation type="submission" date="2021-02" db="EMBL/GenBank/DDBJ databases">
        <authorList>
            <person name="Han P."/>
        </authorList>
    </citation>
    <scope>NUCLEOTIDE SEQUENCE</scope>
    <source>
        <strain evidence="1">Nitrosomonas nitrosa 18-3D</strain>
    </source>
</reference>
<accession>A0A8H9D893</accession>
<protein>
    <submittedName>
        <fullName evidence="1">Uncharacterized protein</fullName>
    </submittedName>
</protein>
<dbReference type="AlphaFoldDB" id="A0A8H9D893"/>
<dbReference type="EMBL" id="CAJNAP010000002">
    <property type="protein sequence ID" value="CAE6489267.1"/>
    <property type="molecule type" value="Genomic_DNA"/>
</dbReference>